<sequence length="232" mass="25005">MASTMNVCRTALLRRAVASAVPRSSSITSRTAFASSLRPSTSSPSFFSTSSASRNAAAPADSPSQDAAAATPAAEEGEGAAPAIVSSCPEGTVLVGLNYTKGRTDPVAKRDEEYPAWLWNCLDVMKKVTATEDADAGDEFSKSKKQRRMALKRQREMEAKIFESGDLSALAPKIPLQHQTLNLPVGVEGKDGKEATLLEDTLEAASKRKELRVALRKERRAKIKESNYLRSM</sequence>
<evidence type="ECO:0000256" key="1">
    <source>
        <dbReference type="ARBA" id="ARBA00004173"/>
    </source>
</evidence>
<evidence type="ECO:0000256" key="3">
    <source>
        <dbReference type="ARBA" id="ARBA00022980"/>
    </source>
</evidence>
<keyword evidence="5" id="KW-0687">Ribonucleoprotein</keyword>
<evidence type="ECO:0000256" key="5">
    <source>
        <dbReference type="ARBA" id="ARBA00023274"/>
    </source>
</evidence>
<keyword evidence="4" id="KW-0496">Mitochondrion</keyword>
<protein>
    <recommendedName>
        <fullName evidence="7">Large ribosomal subunit protein mL54</fullName>
    </recommendedName>
</protein>
<keyword evidence="3" id="KW-0689">Ribosomal protein</keyword>
<name>A0ABR3Z7D0_9PEZI</name>
<evidence type="ECO:0000256" key="4">
    <source>
        <dbReference type="ARBA" id="ARBA00023128"/>
    </source>
</evidence>
<evidence type="ECO:0000256" key="8">
    <source>
        <dbReference type="SAM" id="MobiDB-lite"/>
    </source>
</evidence>
<dbReference type="Proteomes" id="UP001583186">
    <property type="component" value="Unassembled WGS sequence"/>
</dbReference>
<dbReference type="Pfam" id="PF08561">
    <property type="entry name" value="Ribosomal_L37"/>
    <property type="match status" value="1"/>
</dbReference>
<keyword evidence="2" id="KW-0809">Transit peptide</keyword>
<reference evidence="9 10" key="1">
    <citation type="journal article" date="2024" name="IMA Fungus">
        <title>IMA Genome - F19 : A genome assembly and annotation guide to empower mycologists, including annotated draft genome sequences of Ceratocystis pirilliformis, Diaporthe australafricana, Fusarium ophioides, Paecilomyces lecythidis, and Sporothrix stenoceras.</title>
        <authorList>
            <person name="Aylward J."/>
            <person name="Wilson A.M."/>
            <person name="Visagie C.M."/>
            <person name="Spraker J."/>
            <person name="Barnes I."/>
            <person name="Buitendag C."/>
            <person name="Ceriani C."/>
            <person name="Del Mar Angel L."/>
            <person name="du Plessis D."/>
            <person name="Fuchs T."/>
            <person name="Gasser K."/>
            <person name="Kramer D."/>
            <person name="Li W."/>
            <person name="Munsamy K."/>
            <person name="Piso A."/>
            <person name="Price J.L."/>
            <person name="Sonnekus B."/>
            <person name="Thomas C."/>
            <person name="van der Nest A."/>
            <person name="van Dijk A."/>
            <person name="van Heerden A."/>
            <person name="van Vuuren N."/>
            <person name="Yilmaz N."/>
            <person name="Duong T.A."/>
            <person name="van der Merwe N.A."/>
            <person name="Wingfield M.J."/>
            <person name="Wingfield B.D."/>
        </authorList>
    </citation>
    <scope>NUCLEOTIDE SEQUENCE [LARGE SCALE GENOMIC DNA]</scope>
    <source>
        <strain evidence="9 10">CMW 5346</strain>
    </source>
</reference>
<gene>
    <name evidence="9" type="ORF">Sste5346_004607</name>
</gene>
<evidence type="ECO:0000256" key="6">
    <source>
        <dbReference type="ARBA" id="ARBA00033752"/>
    </source>
</evidence>
<dbReference type="PANTHER" id="PTHR28595:SF1">
    <property type="entry name" value="LARGE RIBOSOMAL SUBUNIT PROTEIN ML54"/>
    <property type="match status" value="1"/>
</dbReference>
<evidence type="ECO:0000313" key="10">
    <source>
        <dbReference type="Proteomes" id="UP001583186"/>
    </source>
</evidence>
<evidence type="ECO:0000313" key="9">
    <source>
        <dbReference type="EMBL" id="KAL1896573.1"/>
    </source>
</evidence>
<organism evidence="9 10">
    <name type="scientific">Sporothrix stenoceras</name>
    <dbReference type="NCBI Taxonomy" id="5173"/>
    <lineage>
        <taxon>Eukaryota</taxon>
        <taxon>Fungi</taxon>
        <taxon>Dikarya</taxon>
        <taxon>Ascomycota</taxon>
        <taxon>Pezizomycotina</taxon>
        <taxon>Sordariomycetes</taxon>
        <taxon>Sordariomycetidae</taxon>
        <taxon>Ophiostomatales</taxon>
        <taxon>Ophiostomataceae</taxon>
        <taxon>Sporothrix</taxon>
    </lineage>
</organism>
<accession>A0ABR3Z7D0</accession>
<evidence type="ECO:0000256" key="2">
    <source>
        <dbReference type="ARBA" id="ARBA00022946"/>
    </source>
</evidence>
<comment type="similarity">
    <text evidence="6">Belongs to the mitochondrion-specific ribosomal protein mL54 family.</text>
</comment>
<feature type="compositionally biased region" description="Low complexity" evidence="8">
    <location>
        <begin position="31"/>
        <end position="83"/>
    </location>
</feature>
<dbReference type="EMBL" id="JAWCUI010000022">
    <property type="protein sequence ID" value="KAL1896573.1"/>
    <property type="molecule type" value="Genomic_DNA"/>
</dbReference>
<dbReference type="InterPro" id="IPR013870">
    <property type="entry name" value="Ribosomal_mL54"/>
</dbReference>
<comment type="subcellular location">
    <subcellularLocation>
        <location evidence="1">Mitochondrion</location>
    </subcellularLocation>
</comment>
<proteinExistence type="inferred from homology"/>
<dbReference type="PANTHER" id="PTHR28595">
    <property type="entry name" value="39S RIBOSOMAL PROTEIN L54, MITOCHONDRIAL"/>
    <property type="match status" value="1"/>
</dbReference>
<evidence type="ECO:0000256" key="7">
    <source>
        <dbReference type="ARBA" id="ARBA00035179"/>
    </source>
</evidence>
<keyword evidence="10" id="KW-1185">Reference proteome</keyword>
<comment type="caution">
    <text evidence="9">The sequence shown here is derived from an EMBL/GenBank/DDBJ whole genome shotgun (WGS) entry which is preliminary data.</text>
</comment>
<feature type="region of interest" description="Disordered" evidence="8">
    <location>
        <begin position="31"/>
        <end position="85"/>
    </location>
</feature>